<feature type="signal peptide" evidence="1">
    <location>
        <begin position="1"/>
        <end position="22"/>
    </location>
</feature>
<dbReference type="Proteomes" id="UP000051950">
    <property type="component" value="Unassembled WGS sequence"/>
</dbReference>
<comment type="caution">
    <text evidence="2">The sequence shown here is derived from an EMBL/GenBank/DDBJ whole genome shotgun (WGS) entry which is preliminary data.</text>
</comment>
<evidence type="ECO:0008006" key="4">
    <source>
        <dbReference type="Google" id="ProtNLM"/>
    </source>
</evidence>
<dbReference type="EMBL" id="LMZQ01000004">
    <property type="protein sequence ID" value="KRT16583.1"/>
    <property type="molecule type" value="Genomic_DNA"/>
</dbReference>
<dbReference type="AlphaFoldDB" id="A0A0T5VRV8"/>
<evidence type="ECO:0000256" key="1">
    <source>
        <dbReference type="SAM" id="SignalP"/>
    </source>
</evidence>
<accession>A0A0T5VRV8</accession>
<organism evidence="2 3">
    <name type="scientific">Pedobacter ginsenosidimutans</name>
    <dbReference type="NCBI Taxonomy" id="687842"/>
    <lineage>
        <taxon>Bacteria</taxon>
        <taxon>Pseudomonadati</taxon>
        <taxon>Bacteroidota</taxon>
        <taxon>Sphingobacteriia</taxon>
        <taxon>Sphingobacteriales</taxon>
        <taxon>Sphingobacteriaceae</taxon>
        <taxon>Pedobacter</taxon>
    </lineage>
</organism>
<keyword evidence="3" id="KW-1185">Reference proteome</keyword>
<gene>
    <name evidence="2" type="ORF">ASU31_07120</name>
</gene>
<sequence>MRILFKRLIFISALFTFNNVYSQEAKKDWNRPSWSISYKFGIADGTTNDYFNNIHIVELKKSFNISKPISLNILGGYTHSSGLKGSNINIVSLGGGISLYPIYLVSLIFSESYDIKNDNIYVDFGLQALLNKNDFDLIYSLEANVYRFKFKNNQSLSPKLAYNIIMSDKEINPNPIYKDLKYNMLGFYSIGIAYSF</sequence>
<keyword evidence="1" id="KW-0732">Signal</keyword>
<evidence type="ECO:0000313" key="3">
    <source>
        <dbReference type="Proteomes" id="UP000051950"/>
    </source>
</evidence>
<feature type="chain" id="PRO_5006665572" description="Outer membrane protein beta-barrel domain-containing protein" evidence="1">
    <location>
        <begin position="23"/>
        <end position="196"/>
    </location>
</feature>
<proteinExistence type="predicted"/>
<reference evidence="2 3" key="1">
    <citation type="submission" date="2015-11" db="EMBL/GenBank/DDBJ databases">
        <title>Sequence of Pedobacter ginsenosidimutans.</title>
        <authorList>
            <person name="Carson E."/>
            <person name="Keyser V."/>
            <person name="Newman J."/>
            <person name="Miller J."/>
        </authorList>
    </citation>
    <scope>NUCLEOTIDE SEQUENCE [LARGE SCALE GENOMIC DNA]</scope>
    <source>
        <strain evidence="2 3">KACC 14530</strain>
    </source>
</reference>
<dbReference type="RefSeq" id="WP_057931689.1">
    <property type="nucleotide sequence ID" value="NZ_LMZQ01000004.1"/>
</dbReference>
<protein>
    <recommendedName>
        <fullName evidence="4">Outer membrane protein beta-barrel domain-containing protein</fullName>
    </recommendedName>
</protein>
<evidence type="ECO:0000313" key="2">
    <source>
        <dbReference type="EMBL" id="KRT16583.1"/>
    </source>
</evidence>
<name>A0A0T5VRV8_9SPHI</name>